<dbReference type="Proteomes" id="UP000799424">
    <property type="component" value="Unassembled WGS sequence"/>
</dbReference>
<gene>
    <name evidence="2" type="ORF">CC86DRAFT_419164</name>
</gene>
<evidence type="ECO:0000256" key="1">
    <source>
        <dbReference type="SAM" id="MobiDB-lite"/>
    </source>
</evidence>
<feature type="compositionally biased region" description="Basic and acidic residues" evidence="1">
    <location>
        <begin position="181"/>
        <end position="196"/>
    </location>
</feature>
<feature type="compositionally biased region" description="Polar residues" evidence="1">
    <location>
        <begin position="46"/>
        <end position="55"/>
    </location>
</feature>
<feature type="region of interest" description="Disordered" evidence="1">
    <location>
        <begin position="1"/>
        <end position="64"/>
    </location>
</feature>
<protein>
    <submittedName>
        <fullName evidence="2">Uncharacterized protein</fullName>
    </submittedName>
</protein>
<reference evidence="2" key="1">
    <citation type="journal article" date="2020" name="Stud. Mycol.">
        <title>101 Dothideomycetes genomes: a test case for predicting lifestyles and emergence of pathogens.</title>
        <authorList>
            <person name="Haridas S."/>
            <person name="Albert R."/>
            <person name="Binder M."/>
            <person name="Bloem J."/>
            <person name="Labutti K."/>
            <person name="Salamov A."/>
            <person name="Andreopoulos B."/>
            <person name="Baker S."/>
            <person name="Barry K."/>
            <person name="Bills G."/>
            <person name="Bluhm B."/>
            <person name="Cannon C."/>
            <person name="Castanera R."/>
            <person name="Culley D."/>
            <person name="Daum C."/>
            <person name="Ezra D."/>
            <person name="Gonzalez J."/>
            <person name="Henrissat B."/>
            <person name="Kuo A."/>
            <person name="Liang C."/>
            <person name="Lipzen A."/>
            <person name="Lutzoni F."/>
            <person name="Magnuson J."/>
            <person name="Mondo S."/>
            <person name="Nolan M."/>
            <person name="Ohm R."/>
            <person name="Pangilinan J."/>
            <person name="Park H.-J."/>
            <person name="Ramirez L."/>
            <person name="Alfaro M."/>
            <person name="Sun H."/>
            <person name="Tritt A."/>
            <person name="Yoshinaga Y."/>
            <person name="Zwiers L.-H."/>
            <person name="Turgeon B."/>
            <person name="Goodwin S."/>
            <person name="Spatafora J."/>
            <person name="Crous P."/>
            <person name="Grigoriev I."/>
        </authorList>
    </citation>
    <scope>NUCLEOTIDE SEQUENCE</scope>
    <source>
        <strain evidence="2">CBS 113818</strain>
    </source>
</reference>
<evidence type="ECO:0000313" key="3">
    <source>
        <dbReference type="Proteomes" id="UP000799424"/>
    </source>
</evidence>
<feature type="compositionally biased region" description="Low complexity" evidence="1">
    <location>
        <begin position="14"/>
        <end position="27"/>
    </location>
</feature>
<proteinExistence type="predicted"/>
<dbReference type="EMBL" id="MU006228">
    <property type="protein sequence ID" value="KAF2825285.1"/>
    <property type="molecule type" value="Genomic_DNA"/>
</dbReference>
<dbReference type="AlphaFoldDB" id="A0A6A6ZY84"/>
<name>A0A6A6ZY84_9PLEO</name>
<sequence length="501" mass="53726">MSGLLKTPSPPQSTPAVPTNTPATPGASTSPDTVPGTPRSRALTGAPQTPGTTISPVAHTPGGSRLVPCTSDPKKMKVITAHTAKCQDCELRAVREDMHPVLQCPGCPSFKICNKCRGKRVAAGKTLTHGMLTPSGLGLGLGSGVSKRRGLPGINSPVPSPLFRKEDSVSRDVKMASPGHENPEKVKGKGKGKEKAAPAPAPVPTTKVTGKKRAAKSKPSRLALQDASSGDDFMPDPGSPTSHKRRRTALTITDTPTATSARPSRTTPATSTHPTYVAPFSPDGSITSSDLATSEGTRPAMLNTMERRQQWNVNIAPPSRIQELLEQAGVNTPENRYEEHLMTTRQPIMSSSTILIPETVKHMADPTPRLTAEQKVDARNKAAIESGHALAQSHMVRSVALSQASKYRSTSLSADENEELAHAITRSARIWAGNTFRKLPENIQGTVDKGLDMRLDHIEPEFREELEKTIERCAMRKTKQFENERAVMEGVGREGDAVKDS</sequence>
<feature type="compositionally biased region" description="Polar residues" evidence="1">
    <location>
        <begin position="263"/>
        <end position="274"/>
    </location>
</feature>
<feature type="compositionally biased region" description="Low complexity" evidence="1">
    <location>
        <begin position="249"/>
        <end position="262"/>
    </location>
</feature>
<dbReference type="OrthoDB" id="4755622at2759"/>
<accession>A0A6A6ZY84</accession>
<evidence type="ECO:0000313" key="2">
    <source>
        <dbReference type="EMBL" id="KAF2825285.1"/>
    </source>
</evidence>
<feature type="region of interest" description="Disordered" evidence="1">
    <location>
        <begin position="150"/>
        <end position="292"/>
    </location>
</feature>
<feature type="compositionally biased region" description="Basic residues" evidence="1">
    <location>
        <begin position="209"/>
        <end position="219"/>
    </location>
</feature>
<feature type="compositionally biased region" description="Basic and acidic residues" evidence="1">
    <location>
        <begin position="163"/>
        <end position="174"/>
    </location>
</feature>
<keyword evidence="3" id="KW-1185">Reference proteome</keyword>
<organism evidence="2 3">
    <name type="scientific">Ophiobolus disseminans</name>
    <dbReference type="NCBI Taxonomy" id="1469910"/>
    <lineage>
        <taxon>Eukaryota</taxon>
        <taxon>Fungi</taxon>
        <taxon>Dikarya</taxon>
        <taxon>Ascomycota</taxon>
        <taxon>Pezizomycotina</taxon>
        <taxon>Dothideomycetes</taxon>
        <taxon>Pleosporomycetidae</taxon>
        <taxon>Pleosporales</taxon>
        <taxon>Pleosporineae</taxon>
        <taxon>Phaeosphaeriaceae</taxon>
        <taxon>Ophiobolus</taxon>
    </lineage>
</organism>